<dbReference type="InterPro" id="IPR058240">
    <property type="entry name" value="rSAM_sf"/>
</dbReference>
<dbReference type="SUPFAM" id="SSF102114">
    <property type="entry name" value="Radical SAM enzymes"/>
    <property type="match status" value="1"/>
</dbReference>
<keyword evidence="8" id="KW-0479">Metal-binding</keyword>
<gene>
    <name evidence="16" type="primary">epmB</name>
    <name evidence="16" type="ORF">NB063_05385</name>
</gene>
<evidence type="ECO:0000256" key="1">
    <source>
        <dbReference type="ARBA" id="ARBA00001352"/>
    </source>
</evidence>
<dbReference type="InterPro" id="IPR003739">
    <property type="entry name" value="Lys_aminomutase/Glu_NH3_mut"/>
</dbReference>
<dbReference type="Pfam" id="PF04055">
    <property type="entry name" value="Radical_SAM"/>
    <property type="match status" value="1"/>
</dbReference>
<evidence type="ECO:0000256" key="6">
    <source>
        <dbReference type="ARBA" id="ARBA00022485"/>
    </source>
</evidence>
<evidence type="ECO:0000256" key="11">
    <source>
        <dbReference type="ARBA" id="ARBA00023014"/>
    </source>
</evidence>
<keyword evidence="6" id="KW-0004">4Fe-4S</keyword>
<dbReference type="InterPro" id="IPR007197">
    <property type="entry name" value="rSAM"/>
</dbReference>
<keyword evidence="7" id="KW-0949">S-adenosyl-L-methionine</keyword>
<comment type="cofactor">
    <cofactor evidence="2">
        <name>pyridoxal 5'-phosphate</name>
        <dbReference type="ChEBI" id="CHEBI:597326"/>
    </cofactor>
</comment>
<evidence type="ECO:0000313" key="16">
    <source>
        <dbReference type="EMBL" id="MCM2370055.1"/>
    </source>
</evidence>
<accession>A0ABT0TZR4</accession>
<keyword evidence="17" id="KW-1185">Reference proteome</keyword>
<comment type="cofactor">
    <cofactor evidence="3">
        <name>[4Fe-4S] cluster</name>
        <dbReference type="ChEBI" id="CHEBI:49883"/>
    </cofactor>
</comment>
<sequence>MNQDYRHFVSESASSVNPKAESLATEGTIVLPLSDKDFPRSESVTARPSPPLRPPGPSESADEDRAVRGRSGHQTGRSEAVGIVTANNKSAFQDDHQWLASMQSAIRSSEELRRVVGLDAVGSDATEAGADYGFPVFVPREFASRMRNGDPSDPLLRQVLPVDSEGMDVAGFDSNPVGDLQANVAPGVLHKYSGRALVITTGACGVHCRYCFRRSFPYQEAGSRSDAYEPTMEYLRGRPDIEEVILSGGDPLTMTDTALDALIEKIEAIGHVRRLRIHSRMPIVIPSRVNSFLTRRLQHSRLTAWMVVHCNHAAEIDEETAAAMGRMVDAGIPVLNQSVLLRGVNDDVQTLEDLSRALMECRVMPYYLHQLDRVSGAAHFEVDAERGRELISQLESRLPGFAVPRYVAEIAGEKSKTRL</sequence>
<dbReference type="InterPro" id="IPR013785">
    <property type="entry name" value="Aldolase_TIM"/>
</dbReference>
<organism evidence="16 17">
    <name type="scientific">Aporhodopirellula aestuarii</name>
    <dbReference type="NCBI Taxonomy" id="2950107"/>
    <lineage>
        <taxon>Bacteria</taxon>
        <taxon>Pseudomonadati</taxon>
        <taxon>Planctomycetota</taxon>
        <taxon>Planctomycetia</taxon>
        <taxon>Pirellulales</taxon>
        <taxon>Pirellulaceae</taxon>
        <taxon>Aporhodopirellula</taxon>
    </lineage>
</organism>
<comment type="caution">
    <text evidence="16">The sequence shown here is derived from an EMBL/GenBank/DDBJ whole genome shotgun (WGS) entry which is preliminary data.</text>
</comment>
<dbReference type="PROSITE" id="PS51918">
    <property type="entry name" value="RADICAL_SAM"/>
    <property type="match status" value="1"/>
</dbReference>
<dbReference type="NCBIfam" id="TIGR03821">
    <property type="entry name" value="EFP_modif_epmB"/>
    <property type="match status" value="1"/>
</dbReference>
<evidence type="ECO:0000256" key="10">
    <source>
        <dbReference type="ARBA" id="ARBA00023004"/>
    </source>
</evidence>
<evidence type="ECO:0000259" key="15">
    <source>
        <dbReference type="PROSITE" id="PS51918"/>
    </source>
</evidence>
<dbReference type="SFLD" id="SFLDS00029">
    <property type="entry name" value="Radical_SAM"/>
    <property type="match status" value="1"/>
</dbReference>
<evidence type="ECO:0000256" key="9">
    <source>
        <dbReference type="ARBA" id="ARBA00022898"/>
    </source>
</evidence>
<dbReference type="Proteomes" id="UP001202961">
    <property type="component" value="Unassembled WGS sequence"/>
</dbReference>
<evidence type="ECO:0000256" key="13">
    <source>
        <dbReference type="ARBA" id="ARBA00030756"/>
    </source>
</evidence>
<proteinExistence type="inferred from homology"/>
<evidence type="ECO:0000256" key="2">
    <source>
        <dbReference type="ARBA" id="ARBA00001933"/>
    </source>
</evidence>
<dbReference type="Gene3D" id="3.20.20.70">
    <property type="entry name" value="Aldolase class I"/>
    <property type="match status" value="1"/>
</dbReference>
<feature type="region of interest" description="Disordered" evidence="14">
    <location>
        <begin position="1"/>
        <end position="81"/>
    </location>
</feature>
<dbReference type="PANTHER" id="PTHR30538:SF1">
    <property type="entry name" value="L-LYSINE 2,3-AMINOMUTASE"/>
    <property type="match status" value="1"/>
</dbReference>
<name>A0ABT0TZR4_9BACT</name>
<evidence type="ECO:0000256" key="8">
    <source>
        <dbReference type="ARBA" id="ARBA00022723"/>
    </source>
</evidence>
<dbReference type="NCBIfam" id="TIGR00238">
    <property type="entry name" value="KamA family radical SAM protein"/>
    <property type="match status" value="1"/>
</dbReference>
<dbReference type="SFLD" id="SFLDG01070">
    <property type="entry name" value="PLP-dependent"/>
    <property type="match status" value="1"/>
</dbReference>
<keyword evidence="11" id="KW-0411">Iron-sulfur</keyword>
<reference evidence="16 17" key="1">
    <citation type="journal article" date="2022" name="Syst. Appl. Microbiol.">
        <title>Rhodopirellula aestuarii sp. nov., a novel member of the genus Rhodopirellula isolated from brackish sediments collected in the Tagus River estuary, Portugal.</title>
        <authorList>
            <person name="Vitorino I.R."/>
            <person name="Klimek D."/>
            <person name="Calusinska M."/>
            <person name="Lobo-da-Cunha A."/>
            <person name="Vasconcelos V."/>
            <person name="Lage O.M."/>
        </authorList>
    </citation>
    <scope>NUCLEOTIDE SEQUENCE [LARGE SCALE GENOMIC DNA]</scope>
    <source>
        <strain evidence="16 17">ICT_H3.1</strain>
    </source>
</reference>
<evidence type="ECO:0000256" key="14">
    <source>
        <dbReference type="SAM" id="MobiDB-lite"/>
    </source>
</evidence>
<feature type="compositionally biased region" description="Pro residues" evidence="14">
    <location>
        <begin position="48"/>
        <end position="57"/>
    </location>
</feature>
<dbReference type="SFLD" id="SFLDF00314">
    <property type="entry name" value="L-lysine_2_3-aminomutase_(yjeK"/>
    <property type="match status" value="1"/>
</dbReference>
<evidence type="ECO:0000256" key="5">
    <source>
        <dbReference type="ARBA" id="ARBA00022363"/>
    </source>
</evidence>
<keyword evidence="12" id="KW-0413">Isomerase</keyword>
<dbReference type="InterPro" id="IPR022462">
    <property type="entry name" value="EpmB"/>
</dbReference>
<keyword evidence="9" id="KW-0663">Pyridoxal phosphate</keyword>
<evidence type="ECO:0000256" key="12">
    <source>
        <dbReference type="ARBA" id="ARBA00023235"/>
    </source>
</evidence>
<evidence type="ECO:0000256" key="4">
    <source>
        <dbReference type="ARBA" id="ARBA00008703"/>
    </source>
</evidence>
<evidence type="ECO:0000313" key="17">
    <source>
        <dbReference type="Proteomes" id="UP001202961"/>
    </source>
</evidence>
<keyword evidence="10" id="KW-0408">Iron</keyword>
<dbReference type="EMBL" id="JAMQBK010000016">
    <property type="protein sequence ID" value="MCM2370055.1"/>
    <property type="molecule type" value="Genomic_DNA"/>
</dbReference>
<comment type="similarity">
    <text evidence="4">Belongs to the radical SAM superfamily. KamA family.</text>
</comment>
<dbReference type="PANTHER" id="PTHR30538">
    <property type="entry name" value="LYSINE 2,3-AMINOMUTASE-RELATED"/>
    <property type="match status" value="1"/>
</dbReference>
<evidence type="ECO:0000256" key="7">
    <source>
        <dbReference type="ARBA" id="ARBA00022691"/>
    </source>
</evidence>
<dbReference type="CDD" id="cd01335">
    <property type="entry name" value="Radical_SAM"/>
    <property type="match status" value="1"/>
</dbReference>
<protein>
    <recommendedName>
        <fullName evidence="5">L-lysine 2,3-aminomutase</fullName>
    </recommendedName>
    <alternativeName>
        <fullName evidence="13">EF-P post-translational modification enzyme B</fullName>
    </alternativeName>
</protein>
<evidence type="ECO:0000256" key="3">
    <source>
        <dbReference type="ARBA" id="ARBA00001966"/>
    </source>
</evidence>
<comment type="catalytic activity">
    <reaction evidence="1">
        <text>L-lysine = D-beta-lysine</text>
        <dbReference type="Rhea" id="RHEA:44148"/>
        <dbReference type="ChEBI" id="CHEBI:32551"/>
        <dbReference type="ChEBI" id="CHEBI:84138"/>
    </reaction>
</comment>
<feature type="domain" description="Radical SAM core" evidence="15">
    <location>
        <begin position="190"/>
        <end position="402"/>
    </location>
</feature>